<dbReference type="PANTHER" id="PTHR10784">
    <property type="entry name" value="TRANSLATION INITIATION FACTOR 6"/>
    <property type="match status" value="1"/>
</dbReference>
<dbReference type="RefSeq" id="WP_086636479.1">
    <property type="nucleotide sequence ID" value="NZ_MRZU01000002.1"/>
</dbReference>
<name>A0A1Y3GJ07_9EURY</name>
<dbReference type="HAMAP" id="MF_00032">
    <property type="entry name" value="eIF_6"/>
    <property type="match status" value="1"/>
</dbReference>
<dbReference type="EMBL" id="MRZU01000002">
    <property type="protein sequence ID" value="OUJ19376.1"/>
    <property type="molecule type" value="Genomic_DNA"/>
</dbReference>
<keyword evidence="1 3" id="KW-0396">Initiation factor</keyword>
<evidence type="ECO:0000256" key="2">
    <source>
        <dbReference type="ARBA" id="ARBA00022917"/>
    </source>
</evidence>
<keyword evidence="2 3" id="KW-0648">Protein biosynthesis</keyword>
<dbReference type="InterPro" id="IPR002769">
    <property type="entry name" value="eIF6"/>
</dbReference>
<dbReference type="GO" id="GO:0042256">
    <property type="term" value="P:cytosolic ribosome assembly"/>
    <property type="evidence" value="ECO:0007669"/>
    <property type="project" value="InterPro"/>
</dbReference>
<evidence type="ECO:0000256" key="1">
    <source>
        <dbReference type="ARBA" id="ARBA00022540"/>
    </source>
</evidence>
<dbReference type="SUPFAM" id="SSF55909">
    <property type="entry name" value="Pentein"/>
    <property type="match status" value="1"/>
</dbReference>
<comment type="similarity">
    <text evidence="3">Belongs to the eIF-6 family.</text>
</comment>
<gene>
    <name evidence="3" type="primary">eif6</name>
    <name evidence="4" type="ORF">AMET1_0045</name>
</gene>
<dbReference type="PIRSF" id="PIRSF006413">
    <property type="entry name" value="IF-6"/>
    <property type="match status" value="1"/>
</dbReference>
<evidence type="ECO:0000256" key="3">
    <source>
        <dbReference type="HAMAP-Rule" id="MF_00032"/>
    </source>
</evidence>
<evidence type="ECO:0000313" key="5">
    <source>
        <dbReference type="Proteomes" id="UP000195137"/>
    </source>
</evidence>
<evidence type="ECO:0000313" key="4">
    <source>
        <dbReference type="EMBL" id="OUJ19376.1"/>
    </source>
</evidence>
<keyword evidence="5" id="KW-1185">Reference proteome</keyword>
<comment type="function">
    <text evidence="3">Binds to the 50S ribosomal subunit and prevents its association with the 30S ribosomal subunit to form the 70S initiation complex.</text>
</comment>
<dbReference type="Gene3D" id="3.75.10.10">
    <property type="entry name" value="L-arginine/glycine Amidinotransferase, Chain A"/>
    <property type="match status" value="1"/>
</dbReference>
<organism evidence="4 5">
    <name type="scientific">Methanonatronarchaeum thermophilum</name>
    <dbReference type="NCBI Taxonomy" id="1927129"/>
    <lineage>
        <taxon>Archaea</taxon>
        <taxon>Methanobacteriati</taxon>
        <taxon>Methanobacteriota</taxon>
        <taxon>Methanonatronarchaeia</taxon>
        <taxon>Methanonatronarchaeales</taxon>
        <taxon>Methanonatronarchaeaceae</taxon>
        <taxon>Methanonatronarchaeum</taxon>
    </lineage>
</organism>
<dbReference type="NCBIfam" id="TIGR00323">
    <property type="entry name" value="eIF-6"/>
    <property type="match status" value="1"/>
</dbReference>
<dbReference type="GO" id="GO:0043022">
    <property type="term" value="F:ribosome binding"/>
    <property type="evidence" value="ECO:0007669"/>
    <property type="project" value="InterPro"/>
</dbReference>
<proteinExistence type="inferred from homology"/>
<accession>A0A1Y3GJ07</accession>
<dbReference type="SMART" id="SM00654">
    <property type="entry name" value="eIF6"/>
    <property type="match status" value="1"/>
</dbReference>
<dbReference type="GO" id="GO:0003743">
    <property type="term" value="F:translation initiation factor activity"/>
    <property type="evidence" value="ECO:0007669"/>
    <property type="project" value="UniProtKB-UniRule"/>
</dbReference>
<dbReference type="Pfam" id="PF01912">
    <property type="entry name" value="eIF-6"/>
    <property type="match status" value="1"/>
</dbReference>
<reference evidence="4 5" key="1">
    <citation type="submission" date="2016-12" db="EMBL/GenBank/DDBJ databases">
        <title>Discovery of methanogenic haloarchaea.</title>
        <authorList>
            <person name="Sorokin D.Y."/>
            <person name="Makarova K.S."/>
            <person name="Abbas B."/>
            <person name="Ferrer M."/>
            <person name="Golyshin P.N."/>
        </authorList>
    </citation>
    <scope>NUCLEOTIDE SEQUENCE [LARGE SCALE GENOMIC DNA]</scope>
    <source>
        <strain evidence="4">AMET1</strain>
    </source>
</reference>
<protein>
    <recommendedName>
        <fullName evidence="3">Translation initiation factor 6</fullName>
        <shortName evidence="3">aIF-6</shortName>
    </recommendedName>
</protein>
<dbReference type="Proteomes" id="UP000195137">
    <property type="component" value="Unassembled WGS sequence"/>
</dbReference>
<sequence length="220" mass="23453">MLFERLEVFGSQMVGVYCSASNEYALVPTGVKEKVKKAIEKTLDVETIDITIGDSVLVGCLSEINENGILVSDIAGKKEIDKLKDKTGLDVGILSEGMNTSGNLVLANDSHALVHPELDNKYLEIIKNVLGIEVIKTSISGIKNVGAAGVVTNNGILLHPMVSEKELKEISEKFKLNAEVGTFGYGMPMVGSGVVANNNGFLTGNKTTGPELGRIEEALF</sequence>
<dbReference type="AlphaFoldDB" id="A0A1Y3GJ07"/>
<comment type="caution">
    <text evidence="4">The sequence shown here is derived from an EMBL/GenBank/DDBJ whole genome shotgun (WGS) entry which is preliminary data.</text>
</comment>